<organism evidence="1">
    <name type="scientific">Anguilla anguilla</name>
    <name type="common">European freshwater eel</name>
    <name type="synonym">Muraena anguilla</name>
    <dbReference type="NCBI Taxonomy" id="7936"/>
    <lineage>
        <taxon>Eukaryota</taxon>
        <taxon>Metazoa</taxon>
        <taxon>Chordata</taxon>
        <taxon>Craniata</taxon>
        <taxon>Vertebrata</taxon>
        <taxon>Euteleostomi</taxon>
        <taxon>Actinopterygii</taxon>
        <taxon>Neopterygii</taxon>
        <taxon>Teleostei</taxon>
        <taxon>Anguilliformes</taxon>
        <taxon>Anguillidae</taxon>
        <taxon>Anguilla</taxon>
    </lineage>
</organism>
<reference evidence="1" key="2">
    <citation type="journal article" date="2015" name="Fish Shellfish Immunol.">
        <title>Early steps in the European eel (Anguilla anguilla)-Vibrio vulnificus interaction in the gills: Role of the RtxA13 toxin.</title>
        <authorList>
            <person name="Callol A."/>
            <person name="Pajuelo D."/>
            <person name="Ebbesson L."/>
            <person name="Teles M."/>
            <person name="MacKenzie S."/>
            <person name="Amaro C."/>
        </authorList>
    </citation>
    <scope>NUCLEOTIDE SEQUENCE</scope>
</reference>
<evidence type="ECO:0000313" key="1">
    <source>
        <dbReference type="EMBL" id="JAH65645.1"/>
    </source>
</evidence>
<reference evidence="1" key="1">
    <citation type="submission" date="2014-11" db="EMBL/GenBank/DDBJ databases">
        <authorList>
            <person name="Amaro Gonzalez C."/>
        </authorList>
    </citation>
    <scope>NUCLEOTIDE SEQUENCE</scope>
</reference>
<dbReference type="EMBL" id="GBXM01042932">
    <property type="protein sequence ID" value="JAH65645.1"/>
    <property type="molecule type" value="Transcribed_RNA"/>
</dbReference>
<sequence length="15" mass="1573">MGIKSLSVLVTILAQ</sequence>
<accession>A0A0E9UK46</accession>
<protein>
    <submittedName>
        <fullName evidence="1">Uncharacterized protein</fullName>
    </submittedName>
</protein>
<name>A0A0E9UK46_ANGAN</name>
<proteinExistence type="predicted"/>